<dbReference type="eggNOG" id="ENOG502ZJ9N">
    <property type="taxonomic scope" value="Bacteria"/>
</dbReference>
<dbReference type="KEGG" id="cyj:Cyan7822_0755"/>
<feature type="coiled-coil region" evidence="1">
    <location>
        <begin position="10"/>
        <end position="37"/>
    </location>
</feature>
<dbReference type="Proteomes" id="UP000008206">
    <property type="component" value="Chromosome"/>
</dbReference>
<protein>
    <submittedName>
        <fullName evidence="2">Uncharacterized protein</fullName>
    </submittedName>
</protein>
<evidence type="ECO:0000313" key="3">
    <source>
        <dbReference type="Proteomes" id="UP000008206"/>
    </source>
</evidence>
<dbReference type="AlphaFoldDB" id="E0UBF0"/>
<dbReference type="STRING" id="497965.Cyan7822_0755"/>
<organism evidence="2 3">
    <name type="scientific">Gloeothece verrucosa (strain PCC 7822)</name>
    <name type="common">Cyanothece sp. (strain PCC 7822)</name>
    <dbReference type="NCBI Taxonomy" id="497965"/>
    <lineage>
        <taxon>Bacteria</taxon>
        <taxon>Bacillati</taxon>
        <taxon>Cyanobacteriota</taxon>
        <taxon>Cyanophyceae</taxon>
        <taxon>Oscillatoriophycideae</taxon>
        <taxon>Chroococcales</taxon>
        <taxon>Aphanothecaceae</taxon>
        <taxon>Gloeothece</taxon>
        <taxon>Gloeothece verrucosa</taxon>
    </lineage>
</organism>
<sequence length="46" mass="5480">MKELPDTQTLLELLQAAKEAEEKAKQLYEMGVEFRQEWEEKLKGRN</sequence>
<keyword evidence="1" id="KW-0175">Coiled coil</keyword>
<dbReference type="HOGENOM" id="CLU_3182736_0_0_3"/>
<evidence type="ECO:0000256" key="1">
    <source>
        <dbReference type="SAM" id="Coils"/>
    </source>
</evidence>
<dbReference type="EMBL" id="CP002198">
    <property type="protein sequence ID" value="ADN12782.1"/>
    <property type="molecule type" value="Genomic_DNA"/>
</dbReference>
<reference evidence="3" key="1">
    <citation type="journal article" date="2011" name="MBio">
        <title>Novel metabolic attributes of the genus Cyanothece, comprising a group of unicellular nitrogen-fixing Cyanobacteria.</title>
        <authorList>
            <person name="Bandyopadhyay A."/>
            <person name="Elvitigala T."/>
            <person name="Welsh E."/>
            <person name="Stockel J."/>
            <person name="Liberton M."/>
            <person name="Min H."/>
            <person name="Sherman L.A."/>
            <person name="Pakrasi H.B."/>
        </authorList>
    </citation>
    <scope>NUCLEOTIDE SEQUENCE [LARGE SCALE GENOMIC DNA]</scope>
    <source>
        <strain evidence="3">PCC 7822</strain>
    </source>
</reference>
<dbReference type="RefSeq" id="WP_013320892.1">
    <property type="nucleotide sequence ID" value="NC_014501.1"/>
</dbReference>
<keyword evidence="3" id="KW-1185">Reference proteome</keyword>
<proteinExistence type="predicted"/>
<accession>E0UBF0</accession>
<gene>
    <name evidence="2" type="ordered locus">Cyan7822_0755</name>
</gene>
<evidence type="ECO:0000313" key="2">
    <source>
        <dbReference type="EMBL" id="ADN12782.1"/>
    </source>
</evidence>
<name>E0UBF0_GLOV7</name>